<evidence type="ECO:0000259" key="4">
    <source>
        <dbReference type="Pfam" id="PF12000"/>
    </source>
</evidence>
<gene>
    <name evidence="5" type="ORF">ACG02S_24240</name>
</gene>
<keyword evidence="6" id="KW-1185">Reference proteome</keyword>
<dbReference type="PANTHER" id="PTHR46401">
    <property type="entry name" value="GLYCOSYLTRANSFERASE WBBK-RELATED"/>
    <property type="match status" value="1"/>
</dbReference>
<protein>
    <submittedName>
        <fullName evidence="5">Glycosyltransferase family 4 protein</fullName>
    </submittedName>
</protein>
<dbReference type="SUPFAM" id="SSF53756">
    <property type="entry name" value="UDP-Glycosyltransferase/glycogen phosphorylase"/>
    <property type="match status" value="1"/>
</dbReference>
<feature type="domain" description="Glycosyl transferase family 4" evidence="4">
    <location>
        <begin position="48"/>
        <end position="208"/>
    </location>
</feature>
<evidence type="ECO:0000256" key="1">
    <source>
        <dbReference type="ARBA" id="ARBA00022679"/>
    </source>
</evidence>
<feature type="domain" description="Glycosyl transferase family 1" evidence="3">
    <location>
        <begin position="226"/>
        <end position="382"/>
    </location>
</feature>
<name>A0ABW7EVZ8_9BURK</name>
<sequence>MRVLIIHQNFPGQFRHVAKAWSERPSWKVIGIGRDTAPGMPELEKAGRLTLIRYKPHRSVHQGQHHYLRRMEDAVLHGQAVARILLALKAKGFKPDVILAHPGWRETLNAKDVFPDTRLVHFCEWFYNAPAEGNGLDPNWQGADIGFDPEFPVTFDDRARIRAWNALHLTNLENCDAAISPTHWQKAQHPKAYLDKITVAHEGIDTENLAPYARAGIKLPNGTVLRAGDPVITYVARNLEPYRGFHQFMRALPAIQRQHKTCHTVIVGGDDVSYGRKPDGAKHWREKMLREVGSRLDPTRTHFLGKVPYEGYKRVLQVSAAHMYLTYPFVLSWSMLEAMATGCLVIGSDTKPVREVLKDGVNGQLVGMFDQSAVAETVVERLNAPAASDAPLRGSALDATRAYSTKAGTQAFEAACWRSRSPTRALGSRESYHTVPKRNGRWLGPALDSQKSSNDHRGRFS</sequence>
<evidence type="ECO:0000313" key="5">
    <source>
        <dbReference type="EMBL" id="MFG6417009.1"/>
    </source>
</evidence>
<accession>A0ABW7EVZ8</accession>
<evidence type="ECO:0000313" key="6">
    <source>
        <dbReference type="Proteomes" id="UP001606300"/>
    </source>
</evidence>
<dbReference type="Proteomes" id="UP001606300">
    <property type="component" value="Unassembled WGS sequence"/>
</dbReference>
<keyword evidence="1" id="KW-0808">Transferase</keyword>
<proteinExistence type="predicted"/>
<comment type="caution">
    <text evidence="5">The sequence shown here is derived from an EMBL/GenBank/DDBJ whole genome shotgun (WGS) entry which is preliminary data.</text>
</comment>
<evidence type="ECO:0000256" key="2">
    <source>
        <dbReference type="SAM" id="MobiDB-lite"/>
    </source>
</evidence>
<dbReference type="Pfam" id="PF12000">
    <property type="entry name" value="Glyco_trans_4_3"/>
    <property type="match status" value="1"/>
</dbReference>
<dbReference type="EMBL" id="JBIGHY010000014">
    <property type="protein sequence ID" value="MFG6417009.1"/>
    <property type="molecule type" value="Genomic_DNA"/>
</dbReference>
<dbReference type="Gene3D" id="3.40.50.2000">
    <property type="entry name" value="Glycogen Phosphorylase B"/>
    <property type="match status" value="2"/>
</dbReference>
<evidence type="ECO:0000259" key="3">
    <source>
        <dbReference type="Pfam" id="PF00534"/>
    </source>
</evidence>
<dbReference type="Pfam" id="PF00534">
    <property type="entry name" value="Glycos_transf_1"/>
    <property type="match status" value="1"/>
</dbReference>
<dbReference type="PANTHER" id="PTHR46401:SF2">
    <property type="entry name" value="GLYCOSYLTRANSFERASE WBBK-RELATED"/>
    <property type="match status" value="1"/>
</dbReference>
<dbReference type="InterPro" id="IPR001296">
    <property type="entry name" value="Glyco_trans_1"/>
</dbReference>
<feature type="region of interest" description="Disordered" evidence="2">
    <location>
        <begin position="427"/>
        <end position="461"/>
    </location>
</feature>
<dbReference type="RefSeq" id="WP_394473066.1">
    <property type="nucleotide sequence ID" value="NZ_JBIGHY010000014.1"/>
</dbReference>
<dbReference type="CDD" id="cd03818">
    <property type="entry name" value="GT4_ExpC-like"/>
    <property type="match status" value="1"/>
</dbReference>
<reference evidence="5 6" key="1">
    <citation type="submission" date="2024-09" db="EMBL/GenBank/DDBJ databases">
        <title>Novel species of the genus Pelomonas and Roseateles isolated from streams.</title>
        <authorList>
            <person name="Lu H."/>
        </authorList>
    </citation>
    <scope>NUCLEOTIDE SEQUENCE [LARGE SCALE GENOMIC DNA]</scope>
    <source>
        <strain evidence="5 6">DC23W</strain>
    </source>
</reference>
<organism evidence="5 6">
    <name type="scientific">Pelomonas dachongensis</name>
    <dbReference type="NCBI Taxonomy" id="3299029"/>
    <lineage>
        <taxon>Bacteria</taxon>
        <taxon>Pseudomonadati</taxon>
        <taxon>Pseudomonadota</taxon>
        <taxon>Betaproteobacteria</taxon>
        <taxon>Burkholderiales</taxon>
        <taxon>Sphaerotilaceae</taxon>
        <taxon>Roseateles</taxon>
    </lineage>
</organism>
<dbReference type="InterPro" id="IPR022623">
    <property type="entry name" value="Glyco_trans_4"/>
</dbReference>